<proteinExistence type="predicted"/>
<evidence type="ECO:0000313" key="1">
    <source>
        <dbReference type="EMBL" id="RNA43322.1"/>
    </source>
</evidence>
<name>A0A3M7T5M5_BRAPC</name>
<dbReference type="Proteomes" id="UP000276133">
    <property type="component" value="Unassembled WGS sequence"/>
</dbReference>
<evidence type="ECO:0000313" key="2">
    <source>
        <dbReference type="Proteomes" id="UP000276133"/>
    </source>
</evidence>
<organism evidence="1 2">
    <name type="scientific">Brachionus plicatilis</name>
    <name type="common">Marine rotifer</name>
    <name type="synonym">Brachionus muelleri</name>
    <dbReference type="NCBI Taxonomy" id="10195"/>
    <lineage>
        <taxon>Eukaryota</taxon>
        <taxon>Metazoa</taxon>
        <taxon>Spiralia</taxon>
        <taxon>Gnathifera</taxon>
        <taxon>Rotifera</taxon>
        <taxon>Eurotatoria</taxon>
        <taxon>Monogononta</taxon>
        <taxon>Pseudotrocha</taxon>
        <taxon>Ploima</taxon>
        <taxon>Brachionidae</taxon>
        <taxon>Brachionus</taxon>
    </lineage>
</organism>
<protein>
    <submittedName>
        <fullName evidence="1">Uncharacterized protein</fullName>
    </submittedName>
</protein>
<accession>A0A3M7T5M5</accession>
<gene>
    <name evidence="1" type="ORF">BpHYR1_009613</name>
</gene>
<comment type="caution">
    <text evidence="1">The sequence shown here is derived from an EMBL/GenBank/DDBJ whole genome shotgun (WGS) entry which is preliminary data.</text>
</comment>
<reference evidence="1 2" key="1">
    <citation type="journal article" date="2018" name="Sci. Rep.">
        <title>Genomic signatures of local adaptation to the degree of environmental predictability in rotifers.</title>
        <authorList>
            <person name="Franch-Gras L."/>
            <person name="Hahn C."/>
            <person name="Garcia-Roger E.M."/>
            <person name="Carmona M.J."/>
            <person name="Serra M."/>
            <person name="Gomez A."/>
        </authorList>
    </citation>
    <scope>NUCLEOTIDE SEQUENCE [LARGE SCALE GENOMIC DNA]</scope>
    <source>
        <strain evidence="1">HYR1</strain>
    </source>
</reference>
<sequence>MSDGRGWLAGDKFTYAIRAISNWKKSEENPVKYLKREVEVDRFGVANENGGPMRSINQSSGN</sequence>
<dbReference type="EMBL" id="REGN01000239">
    <property type="protein sequence ID" value="RNA43322.1"/>
    <property type="molecule type" value="Genomic_DNA"/>
</dbReference>
<dbReference type="AlphaFoldDB" id="A0A3M7T5M5"/>
<keyword evidence="2" id="KW-1185">Reference proteome</keyword>